<evidence type="ECO:0000313" key="2">
    <source>
        <dbReference type="Proteomes" id="UP000485058"/>
    </source>
</evidence>
<accession>A0A6A0ACL2</accession>
<name>A0A6A0ACL2_HAELA</name>
<dbReference type="AlphaFoldDB" id="A0A6A0ACL2"/>
<sequence length="67" mass="7121">TGEIKKSQNASEGRAALAAGRQRLKWRCGSSTTRDDGWSRRGGDVAYAFASAASGADTLNIVYQEKA</sequence>
<feature type="non-terminal residue" evidence="1">
    <location>
        <position position="67"/>
    </location>
</feature>
<protein>
    <submittedName>
        <fullName evidence="1">Uncharacterized protein</fullName>
    </submittedName>
</protein>
<evidence type="ECO:0000313" key="1">
    <source>
        <dbReference type="EMBL" id="GFH30485.1"/>
    </source>
</evidence>
<dbReference type="Proteomes" id="UP000485058">
    <property type="component" value="Unassembled WGS sequence"/>
</dbReference>
<organism evidence="1 2">
    <name type="scientific">Haematococcus lacustris</name>
    <name type="common">Green alga</name>
    <name type="synonym">Haematococcus pluvialis</name>
    <dbReference type="NCBI Taxonomy" id="44745"/>
    <lineage>
        <taxon>Eukaryota</taxon>
        <taxon>Viridiplantae</taxon>
        <taxon>Chlorophyta</taxon>
        <taxon>core chlorophytes</taxon>
        <taxon>Chlorophyceae</taxon>
        <taxon>CS clade</taxon>
        <taxon>Chlamydomonadales</taxon>
        <taxon>Haematococcaceae</taxon>
        <taxon>Haematococcus</taxon>
    </lineage>
</organism>
<gene>
    <name evidence="1" type="ORF">HaLaN_29351</name>
</gene>
<feature type="non-terminal residue" evidence="1">
    <location>
        <position position="1"/>
    </location>
</feature>
<dbReference type="EMBL" id="BLLF01004936">
    <property type="protein sequence ID" value="GFH30485.1"/>
    <property type="molecule type" value="Genomic_DNA"/>
</dbReference>
<proteinExistence type="predicted"/>
<reference evidence="1 2" key="1">
    <citation type="submission" date="2020-02" db="EMBL/GenBank/DDBJ databases">
        <title>Draft genome sequence of Haematococcus lacustris strain NIES-144.</title>
        <authorList>
            <person name="Morimoto D."/>
            <person name="Nakagawa S."/>
            <person name="Yoshida T."/>
            <person name="Sawayama S."/>
        </authorList>
    </citation>
    <scope>NUCLEOTIDE SEQUENCE [LARGE SCALE GENOMIC DNA]</scope>
    <source>
        <strain evidence="1 2">NIES-144</strain>
    </source>
</reference>
<keyword evidence="2" id="KW-1185">Reference proteome</keyword>
<comment type="caution">
    <text evidence="1">The sequence shown here is derived from an EMBL/GenBank/DDBJ whole genome shotgun (WGS) entry which is preliminary data.</text>
</comment>